<reference evidence="2" key="2">
    <citation type="submission" date="2015-01" db="EMBL/GenBank/DDBJ databases">
        <title>Evolutionary Origins and Diversification of the Mycorrhizal Mutualists.</title>
        <authorList>
            <consortium name="DOE Joint Genome Institute"/>
            <consortium name="Mycorrhizal Genomics Consortium"/>
            <person name="Kohler A."/>
            <person name="Kuo A."/>
            <person name="Nagy L.G."/>
            <person name="Floudas D."/>
            <person name="Copeland A."/>
            <person name="Barry K.W."/>
            <person name="Cichocki N."/>
            <person name="Veneault-Fourrey C."/>
            <person name="LaButti K."/>
            <person name="Lindquist E.A."/>
            <person name="Lipzen A."/>
            <person name="Lundell T."/>
            <person name="Morin E."/>
            <person name="Murat C."/>
            <person name="Riley R."/>
            <person name="Ohm R."/>
            <person name="Sun H."/>
            <person name="Tunlid A."/>
            <person name="Henrissat B."/>
            <person name="Grigoriev I.V."/>
            <person name="Hibbett D.S."/>
            <person name="Martin F."/>
        </authorList>
    </citation>
    <scope>NUCLEOTIDE SEQUENCE [LARGE SCALE GENOMIC DNA]</scope>
    <source>
        <strain evidence="2">MAFF 305830</strain>
    </source>
</reference>
<proteinExistence type="predicted"/>
<accession>A0A0C2WCY7</accession>
<evidence type="ECO:0000313" key="2">
    <source>
        <dbReference type="Proteomes" id="UP000054097"/>
    </source>
</evidence>
<organism evidence="1 2">
    <name type="scientific">Serendipita vermifera MAFF 305830</name>
    <dbReference type="NCBI Taxonomy" id="933852"/>
    <lineage>
        <taxon>Eukaryota</taxon>
        <taxon>Fungi</taxon>
        <taxon>Dikarya</taxon>
        <taxon>Basidiomycota</taxon>
        <taxon>Agaricomycotina</taxon>
        <taxon>Agaricomycetes</taxon>
        <taxon>Sebacinales</taxon>
        <taxon>Serendipitaceae</taxon>
        <taxon>Serendipita</taxon>
    </lineage>
</organism>
<keyword evidence="2" id="KW-1185">Reference proteome</keyword>
<dbReference type="Proteomes" id="UP000054097">
    <property type="component" value="Unassembled WGS sequence"/>
</dbReference>
<protein>
    <submittedName>
        <fullName evidence="1">Uncharacterized protein</fullName>
    </submittedName>
</protein>
<dbReference type="HOGENOM" id="CLU_1152356_0_0_1"/>
<sequence>MTKGIHAAEIAGAIIERPWSRFGVNQCIAFSMHQEVGRAFPLKQVYATPYKLIKVWRPIVVLNATSLCYKRFTNIKHHRKHRFPTHNNPTTYQTLNLLWDALFEDVKRRYLELKKIYYPDTRSGISRLPSFNCKVAQWYTGGESQEVPKNAAQAHRTRIATEATIGAFDTLNRIIRNRFKRPWQRLLPSSMIFDSKQKVLGGIFGGESDVENAGEPFGSGSMAQFSRGALLVASSTRFPVD</sequence>
<dbReference type="OrthoDB" id="445556at2759"/>
<name>A0A0C2WCY7_SERVB</name>
<evidence type="ECO:0000313" key="1">
    <source>
        <dbReference type="EMBL" id="KIM24323.1"/>
    </source>
</evidence>
<dbReference type="EMBL" id="KN824325">
    <property type="protein sequence ID" value="KIM24323.1"/>
    <property type="molecule type" value="Genomic_DNA"/>
</dbReference>
<reference evidence="1 2" key="1">
    <citation type="submission" date="2014-04" db="EMBL/GenBank/DDBJ databases">
        <authorList>
            <consortium name="DOE Joint Genome Institute"/>
            <person name="Kuo A."/>
            <person name="Zuccaro A."/>
            <person name="Kohler A."/>
            <person name="Nagy L.G."/>
            <person name="Floudas D."/>
            <person name="Copeland A."/>
            <person name="Barry K.W."/>
            <person name="Cichocki N."/>
            <person name="Veneault-Fourrey C."/>
            <person name="LaButti K."/>
            <person name="Lindquist E.A."/>
            <person name="Lipzen A."/>
            <person name="Lundell T."/>
            <person name="Morin E."/>
            <person name="Murat C."/>
            <person name="Sun H."/>
            <person name="Tunlid A."/>
            <person name="Henrissat B."/>
            <person name="Grigoriev I.V."/>
            <person name="Hibbett D.S."/>
            <person name="Martin F."/>
            <person name="Nordberg H.P."/>
            <person name="Cantor M.N."/>
            <person name="Hua S.X."/>
        </authorList>
    </citation>
    <scope>NUCLEOTIDE SEQUENCE [LARGE SCALE GENOMIC DNA]</scope>
    <source>
        <strain evidence="1 2">MAFF 305830</strain>
    </source>
</reference>
<gene>
    <name evidence="1" type="ORF">M408DRAFT_11074</name>
</gene>
<dbReference type="SUPFAM" id="SSF46565">
    <property type="entry name" value="Chaperone J-domain"/>
    <property type="match status" value="1"/>
</dbReference>
<dbReference type="AlphaFoldDB" id="A0A0C2WCY7"/>
<dbReference type="InterPro" id="IPR036869">
    <property type="entry name" value="J_dom_sf"/>
</dbReference>